<dbReference type="PANTHER" id="PTHR48085:SF5">
    <property type="entry name" value="CADMIUM_ZINC-TRANSPORTING ATPASE HMA4-RELATED"/>
    <property type="match status" value="1"/>
</dbReference>
<dbReference type="SFLD" id="SFLDF00027">
    <property type="entry name" value="p-type_atpase"/>
    <property type="match status" value="1"/>
</dbReference>
<gene>
    <name evidence="13" type="ORF">GXW74_19390</name>
</gene>
<evidence type="ECO:0000256" key="5">
    <source>
        <dbReference type="ARBA" id="ARBA00022967"/>
    </source>
</evidence>
<dbReference type="PROSITE" id="PS00154">
    <property type="entry name" value="ATPASE_E1_E2"/>
    <property type="match status" value="1"/>
</dbReference>
<dbReference type="Gene3D" id="2.70.150.10">
    <property type="entry name" value="Calcium-transporting ATPase, cytoplasmic transduction domain A"/>
    <property type="match status" value="1"/>
</dbReference>
<dbReference type="NCBIfam" id="TIGR01525">
    <property type="entry name" value="ATPase-IB_hvy"/>
    <property type="match status" value="1"/>
</dbReference>
<evidence type="ECO:0000256" key="7">
    <source>
        <dbReference type="ARBA" id="ARBA00023136"/>
    </source>
</evidence>
<keyword evidence="4 10" id="KW-0479">Metal-binding</keyword>
<feature type="transmembrane region" description="Helical" evidence="10">
    <location>
        <begin position="764"/>
        <end position="790"/>
    </location>
</feature>
<comment type="similarity">
    <text evidence="2 10">Belongs to the cation transport ATPase (P-type) (TC 3.A.3) family. Type IB subfamily.</text>
</comment>
<evidence type="ECO:0000259" key="12">
    <source>
        <dbReference type="Pfam" id="PF00122"/>
    </source>
</evidence>
<dbReference type="Pfam" id="PF00702">
    <property type="entry name" value="Hydrolase"/>
    <property type="match status" value="1"/>
</dbReference>
<dbReference type="InterPro" id="IPR023298">
    <property type="entry name" value="ATPase_P-typ_TM_dom_sf"/>
</dbReference>
<dbReference type="GO" id="GO:0046872">
    <property type="term" value="F:metal ion binding"/>
    <property type="evidence" value="ECO:0007669"/>
    <property type="project" value="UniProtKB-KW"/>
</dbReference>
<accession>A0A9X9XG29</accession>
<keyword evidence="6 10" id="KW-1133">Transmembrane helix</keyword>
<evidence type="ECO:0000256" key="8">
    <source>
        <dbReference type="ARBA" id="ARBA00039097"/>
    </source>
</evidence>
<evidence type="ECO:0000256" key="4">
    <source>
        <dbReference type="ARBA" id="ARBA00022723"/>
    </source>
</evidence>
<dbReference type="SUPFAM" id="SSF56784">
    <property type="entry name" value="HAD-like"/>
    <property type="match status" value="1"/>
</dbReference>
<dbReference type="AlphaFoldDB" id="A0A9X9XG29"/>
<evidence type="ECO:0000256" key="2">
    <source>
        <dbReference type="ARBA" id="ARBA00006024"/>
    </source>
</evidence>
<keyword evidence="10" id="KW-1003">Cell membrane</keyword>
<feature type="transmembrane region" description="Helical" evidence="10">
    <location>
        <begin position="451"/>
        <end position="476"/>
    </location>
</feature>
<dbReference type="EMBL" id="JAAEDL010000021">
    <property type="protein sequence ID" value="MBR0682665.1"/>
    <property type="molecule type" value="Genomic_DNA"/>
</dbReference>
<evidence type="ECO:0000256" key="11">
    <source>
        <dbReference type="SAM" id="MobiDB-lite"/>
    </source>
</evidence>
<organism evidence="13 14">
    <name type="scientific">Neoroseomonas eburnea</name>
    <dbReference type="NCBI Taxonomy" id="1346889"/>
    <lineage>
        <taxon>Bacteria</taxon>
        <taxon>Pseudomonadati</taxon>
        <taxon>Pseudomonadota</taxon>
        <taxon>Alphaproteobacteria</taxon>
        <taxon>Acetobacterales</taxon>
        <taxon>Acetobacteraceae</taxon>
        <taxon>Neoroseomonas</taxon>
    </lineage>
</organism>
<keyword evidence="3 10" id="KW-0812">Transmembrane</keyword>
<dbReference type="GO" id="GO:0015086">
    <property type="term" value="F:cadmium ion transmembrane transporter activity"/>
    <property type="evidence" value="ECO:0007669"/>
    <property type="project" value="TreeGrafter"/>
</dbReference>
<dbReference type="InterPro" id="IPR059000">
    <property type="entry name" value="ATPase_P-type_domA"/>
</dbReference>
<dbReference type="PANTHER" id="PTHR48085">
    <property type="entry name" value="CADMIUM/ZINC-TRANSPORTING ATPASE HMA2-RELATED"/>
    <property type="match status" value="1"/>
</dbReference>
<dbReference type="GO" id="GO:0005524">
    <property type="term" value="F:ATP binding"/>
    <property type="evidence" value="ECO:0007669"/>
    <property type="project" value="UniProtKB-UniRule"/>
</dbReference>
<dbReference type="NCBIfam" id="TIGR01494">
    <property type="entry name" value="ATPase_P-type"/>
    <property type="match status" value="1"/>
</dbReference>
<evidence type="ECO:0000256" key="9">
    <source>
        <dbReference type="ARBA" id="ARBA00047308"/>
    </source>
</evidence>
<dbReference type="SFLD" id="SFLDS00003">
    <property type="entry name" value="Haloacid_Dehalogenase"/>
    <property type="match status" value="1"/>
</dbReference>
<dbReference type="SFLD" id="SFLDG00002">
    <property type="entry name" value="C1.7:_P-type_atpase_like"/>
    <property type="match status" value="1"/>
</dbReference>
<keyword evidence="5" id="KW-1278">Translocase</keyword>
<dbReference type="InterPro" id="IPR018303">
    <property type="entry name" value="ATPase_P-typ_P_site"/>
</dbReference>
<dbReference type="InterPro" id="IPR023214">
    <property type="entry name" value="HAD_sf"/>
</dbReference>
<dbReference type="InterPro" id="IPR008250">
    <property type="entry name" value="ATPase_P-typ_transduc_dom_A_sf"/>
</dbReference>
<dbReference type="SUPFAM" id="SSF81665">
    <property type="entry name" value="Calcium ATPase, transmembrane domain M"/>
    <property type="match status" value="1"/>
</dbReference>
<dbReference type="Proteomes" id="UP001138709">
    <property type="component" value="Unassembled WGS sequence"/>
</dbReference>
<evidence type="ECO:0000256" key="10">
    <source>
        <dbReference type="RuleBase" id="RU362081"/>
    </source>
</evidence>
<dbReference type="Gene3D" id="3.40.1110.10">
    <property type="entry name" value="Calcium-transporting ATPase, cytoplasmic domain N"/>
    <property type="match status" value="1"/>
</dbReference>
<protein>
    <recommendedName>
        <fullName evidence="8">P-type Zn(2+) transporter</fullName>
        <ecNumber evidence="8">7.2.2.12</ecNumber>
    </recommendedName>
</protein>
<dbReference type="InterPro" id="IPR044492">
    <property type="entry name" value="P_typ_ATPase_HD_dom"/>
</dbReference>
<reference evidence="13" key="2">
    <citation type="journal article" date="2021" name="Syst. Appl. Microbiol.">
        <title>Roseomonas hellenica sp. nov., isolated from roots of wild-growing Alkanna tinctoria.</title>
        <authorList>
            <person name="Rat A."/>
            <person name="Naranjo H.D."/>
            <person name="Lebbe L."/>
            <person name="Cnockaert M."/>
            <person name="Krigas N."/>
            <person name="Grigoriadou K."/>
            <person name="Maloupa E."/>
            <person name="Willems A."/>
        </authorList>
    </citation>
    <scope>NUCLEOTIDE SEQUENCE</scope>
    <source>
        <strain evidence="13">LMG 31228</strain>
    </source>
</reference>
<dbReference type="GO" id="GO:0016463">
    <property type="term" value="F:P-type zinc transporter activity"/>
    <property type="evidence" value="ECO:0007669"/>
    <property type="project" value="UniProtKB-EC"/>
</dbReference>
<evidence type="ECO:0000256" key="6">
    <source>
        <dbReference type="ARBA" id="ARBA00022989"/>
    </source>
</evidence>
<evidence type="ECO:0000256" key="3">
    <source>
        <dbReference type="ARBA" id="ARBA00022692"/>
    </source>
</evidence>
<dbReference type="GO" id="GO:0005886">
    <property type="term" value="C:plasma membrane"/>
    <property type="evidence" value="ECO:0007669"/>
    <property type="project" value="UniProtKB-SubCell"/>
</dbReference>
<dbReference type="GO" id="GO:0016887">
    <property type="term" value="F:ATP hydrolysis activity"/>
    <property type="evidence" value="ECO:0007669"/>
    <property type="project" value="InterPro"/>
</dbReference>
<dbReference type="InterPro" id="IPR051014">
    <property type="entry name" value="Cation_Transport_ATPase_IB"/>
</dbReference>
<keyword evidence="10" id="KW-0547">Nucleotide-binding</keyword>
<feature type="region of interest" description="Disordered" evidence="11">
    <location>
        <begin position="147"/>
        <end position="168"/>
    </location>
</feature>
<comment type="subcellular location">
    <subcellularLocation>
        <location evidence="10">Cell membrane</location>
    </subcellularLocation>
    <subcellularLocation>
        <location evidence="1">Membrane</location>
    </subcellularLocation>
</comment>
<evidence type="ECO:0000313" key="13">
    <source>
        <dbReference type="EMBL" id="MBR0682665.1"/>
    </source>
</evidence>
<dbReference type="InterPro" id="IPR001757">
    <property type="entry name" value="P_typ_ATPase"/>
</dbReference>
<sequence>MTRLDLAVLLPDAPDARDACVRRLVSEIEGRPGIARVHVLPAGAGVPAQICIHHDAALLEVARLRELALAAGARLTERYGHVVWEVDGTLSARRARRVAEALGRLPGVLEAEAAPGGPVRIEFDRGVTDAAALEAALAGLRLRRTAPDEHEHDHDHAEAPGHAHDHDHDGPFGANSEMIFAIASFALLGTGFALSFIAAVPALVPTGLYAAACIAGGWFILREAIEAARLRRLEIDGLMLLAAAGAAVLGEWAEAALLLALFSLGHALEHHAMGRARQAVSGLADLAPATAERLRDGVVETVPAAALMRGDVLLIRPNARIPADAVVLRGETSVDQAPITGESQPADKRPVADAAAALANPAALAPENRVFAGTLNGAGAIEVAVSALSGETALARMIRLVRESEARPSPTQRFADRFERLYVPAVLAVVVLLLFAFLVRDESFGESFYRAMAVLVAASPCALAISTPAGVLSGIARGARAGVLIKGGAPLEGLARIRAVAFDKTGTLTEGRPRLTDVLTAPGVREDELLALAVAVEALSDHPLAVAVARDGRARLGAATALPAVEGVASVTGHGVTARRGDAEIRIGRDGFAAAAASLPASLREAIAALETTGRTVMVVARDGRALGALGLMDTPRAGARDAVGVLRAMGLAPLIMLSGDNVRVAAAVARDVGLDEARGGLLPEEKVAAVRALRAAQPVAMLGDGVNDAPALAQADIGIAMGAAGSAVALEAADVALMGDDLARLPEAFGLGRATVAVIRQNLVISLGMVAVLVPAAILGLNLGAAVLFHEGSTVAVVLNALRLLGWQARKAGGG</sequence>
<keyword evidence="10" id="KW-0067">ATP-binding</keyword>
<feature type="transmembrane region" description="Helical" evidence="10">
    <location>
        <begin position="203"/>
        <end position="221"/>
    </location>
</feature>
<evidence type="ECO:0000256" key="1">
    <source>
        <dbReference type="ARBA" id="ARBA00004370"/>
    </source>
</evidence>
<feature type="transmembrane region" description="Helical" evidence="10">
    <location>
        <begin position="178"/>
        <end position="197"/>
    </location>
</feature>
<dbReference type="Pfam" id="PF00122">
    <property type="entry name" value="E1-E2_ATPase"/>
    <property type="match status" value="1"/>
</dbReference>
<evidence type="ECO:0000313" key="14">
    <source>
        <dbReference type="Proteomes" id="UP001138709"/>
    </source>
</evidence>
<dbReference type="PRINTS" id="PR00119">
    <property type="entry name" value="CATATPASE"/>
</dbReference>
<feature type="domain" description="P-type ATPase A" evidence="12">
    <location>
        <begin position="286"/>
        <end position="401"/>
    </location>
</feature>
<dbReference type="InterPro" id="IPR023299">
    <property type="entry name" value="ATPase_P-typ_cyto_dom_N"/>
</dbReference>
<feature type="transmembrane region" description="Helical" evidence="10">
    <location>
        <begin position="421"/>
        <end position="439"/>
    </location>
</feature>
<dbReference type="EC" id="7.2.2.12" evidence="8"/>
<name>A0A9X9XG29_9PROT</name>
<comment type="caution">
    <text evidence="13">The sequence shown here is derived from an EMBL/GenBank/DDBJ whole genome shotgun (WGS) entry which is preliminary data.</text>
</comment>
<dbReference type="Gene3D" id="3.30.70.100">
    <property type="match status" value="2"/>
</dbReference>
<keyword evidence="7 10" id="KW-0472">Membrane</keyword>
<dbReference type="SUPFAM" id="SSF81653">
    <property type="entry name" value="Calcium ATPase, transduction domain A"/>
    <property type="match status" value="1"/>
</dbReference>
<reference evidence="13" key="1">
    <citation type="submission" date="2020-01" db="EMBL/GenBank/DDBJ databases">
        <authorList>
            <person name="Rat A."/>
        </authorList>
    </citation>
    <scope>NUCLEOTIDE SEQUENCE</scope>
    <source>
        <strain evidence="13">LMG 31228</strain>
    </source>
</reference>
<comment type="catalytic activity">
    <reaction evidence="9">
        <text>Zn(2+)(in) + ATP + H2O = Zn(2+)(out) + ADP + phosphate + H(+)</text>
        <dbReference type="Rhea" id="RHEA:20621"/>
        <dbReference type="ChEBI" id="CHEBI:15377"/>
        <dbReference type="ChEBI" id="CHEBI:15378"/>
        <dbReference type="ChEBI" id="CHEBI:29105"/>
        <dbReference type="ChEBI" id="CHEBI:30616"/>
        <dbReference type="ChEBI" id="CHEBI:43474"/>
        <dbReference type="ChEBI" id="CHEBI:456216"/>
        <dbReference type="EC" id="7.2.2.12"/>
    </reaction>
</comment>
<dbReference type="InterPro" id="IPR036412">
    <property type="entry name" value="HAD-like_sf"/>
</dbReference>
<keyword evidence="14" id="KW-1185">Reference proteome</keyword>
<proteinExistence type="inferred from homology"/>
<dbReference type="InterPro" id="IPR027256">
    <property type="entry name" value="P-typ_ATPase_IB"/>
</dbReference>
<dbReference type="Gene3D" id="3.40.50.1000">
    <property type="entry name" value="HAD superfamily/HAD-like"/>
    <property type="match status" value="1"/>
</dbReference>